<dbReference type="InterPro" id="IPR012340">
    <property type="entry name" value="NA-bd_OB-fold"/>
</dbReference>
<dbReference type="PROSITE" id="PS50126">
    <property type="entry name" value="S1"/>
    <property type="match status" value="1"/>
</dbReference>
<dbReference type="SMART" id="SM00316">
    <property type="entry name" value="S1"/>
    <property type="match status" value="1"/>
</dbReference>
<dbReference type="FunFam" id="3.30.1370.10:FF:000001">
    <property type="entry name" value="Polyribonucleotide nucleotidyltransferase"/>
    <property type="match status" value="1"/>
</dbReference>
<evidence type="ECO:0000256" key="3">
    <source>
        <dbReference type="ARBA" id="ARBA00022679"/>
    </source>
</evidence>
<evidence type="ECO:0000313" key="11">
    <source>
        <dbReference type="Proteomes" id="UP001438707"/>
    </source>
</evidence>
<dbReference type="InterPro" id="IPR012162">
    <property type="entry name" value="PNPase"/>
</dbReference>
<dbReference type="InterPro" id="IPR020568">
    <property type="entry name" value="Ribosomal_Su5_D2-typ_SF"/>
</dbReference>
<organism evidence="10 11">
    <name type="scientific">Apatococcus lobatus</name>
    <dbReference type="NCBI Taxonomy" id="904363"/>
    <lineage>
        <taxon>Eukaryota</taxon>
        <taxon>Viridiplantae</taxon>
        <taxon>Chlorophyta</taxon>
        <taxon>core chlorophytes</taxon>
        <taxon>Trebouxiophyceae</taxon>
        <taxon>Chlorellales</taxon>
        <taxon>Chlorellaceae</taxon>
        <taxon>Apatococcus</taxon>
    </lineage>
</organism>
<keyword evidence="5 7" id="KW-0694">RNA-binding</keyword>
<comment type="caution">
    <text evidence="10">The sequence shown here is derived from an EMBL/GenBank/DDBJ whole genome shotgun (WGS) entry which is preliminary data.</text>
</comment>
<dbReference type="GO" id="GO:0000175">
    <property type="term" value="F:3'-5'-RNA exonuclease activity"/>
    <property type="evidence" value="ECO:0007669"/>
    <property type="project" value="TreeGrafter"/>
</dbReference>
<dbReference type="Gene3D" id="2.40.50.140">
    <property type="entry name" value="Nucleic acid-binding proteins"/>
    <property type="match status" value="1"/>
</dbReference>
<keyword evidence="3" id="KW-0808">Transferase</keyword>
<dbReference type="EC" id="2.7.7.8" evidence="2"/>
<dbReference type="GO" id="GO:0005829">
    <property type="term" value="C:cytosol"/>
    <property type="evidence" value="ECO:0007669"/>
    <property type="project" value="TreeGrafter"/>
</dbReference>
<dbReference type="CDD" id="cd02393">
    <property type="entry name" value="KH-I_PNPase"/>
    <property type="match status" value="1"/>
</dbReference>
<accession>A0AAW1S2L4</accession>
<dbReference type="SUPFAM" id="SSF46915">
    <property type="entry name" value="Polynucleotide phosphorylase/guanosine pentaphosphate synthase (PNPase/GPSI), domain 3"/>
    <property type="match status" value="1"/>
</dbReference>
<dbReference type="SUPFAM" id="SSF54791">
    <property type="entry name" value="Eukaryotic type KH-domain (KH-domain type I)"/>
    <property type="match status" value="1"/>
</dbReference>
<dbReference type="InterPro" id="IPR027408">
    <property type="entry name" value="PNPase/RNase_PH_dom_sf"/>
</dbReference>
<feature type="domain" description="S1 motif" evidence="9">
    <location>
        <begin position="743"/>
        <end position="811"/>
    </location>
</feature>
<dbReference type="Pfam" id="PF03725">
    <property type="entry name" value="RNase_PH_C"/>
    <property type="match status" value="1"/>
</dbReference>
<dbReference type="SUPFAM" id="SSF54211">
    <property type="entry name" value="Ribosomal protein S5 domain 2-like"/>
    <property type="match status" value="2"/>
</dbReference>
<dbReference type="PANTHER" id="PTHR11252">
    <property type="entry name" value="POLYRIBONUCLEOTIDE NUCLEOTIDYLTRANSFERASE"/>
    <property type="match status" value="1"/>
</dbReference>
<dbReference type="Gene3D" id="3.30.230.70">
    <property type="entry name" value="GHMP Kinase, N-terminal domain"/>
    <property type="match status" value="2"/>
</dbReference>
<dbReference type="GO" id="GO:0003723">
    <property type="term" value="F:RNA binding"/>
    <property type="evidence" value="ECO:0007669"/>
    <property type="project" value="UniProtKB-UniRule"/>
</dbReference>
<proteinExistence type="inferred from homology"/>
<gene>
    <name evidence="10" type="ORF">WJX74_009220</name>
</gene>
<evidence type="ECO:0000256" key="7">
    <source>
        <dbReference type="PROSITE-ProRule" id="PRU00117"/>
    </source>
</evidence>
<sequence>MRRIAWDVSRRAICSTENRFVFRATFSSSTGLCQQAGRTEVSKVKERNSSSSPRSNPQQLSNPAQGGVDAWASGGASSVFQTQAEVQGRTLTFETGRLAVQAAGACTASEGNTQVLGTVSFQHDDGLRFRDHLQQFEVEYVESMAAIGRIPGSSNRREMVGEREMATRQCLARALKPLFPQGFTHTCKVTATLLASDGELDPVTIAINAVSAALAASSIPWHGPVGAVRLCSSNGNLIFSPTTAQLAEADFTLLYAGTSNDAYVLQLEGTGISEDALMAAIQAAAKVAGQAVEAQKVLVRQAETSKVSIPMRALPDPAALTRIASISLSRIEDILRDDALDCLQRGNLLDAAKAEAMEAMRSAGAVRSERLRTPGSSLVASSDLDYAWPILQRHALEKMVLGQNLRPGGRGLADLRPVSFQVDVLGGGVHGSGLFMQGEAQCLVTATVGRDLEDRRTEGVLGKGSDRVVVHYNSPIAIASQGRTERVEALQEGRAQSWFLQQALTPLLPESSELPFVLRIVANTLGLAGPTAMHALNAAVLAASSANFPLARTIAGVTIGCFSSSTEPGQPAADDRKGSWQAGIPQARSACDIVGFRRELVTDVGLEEAELGDWILQVCGHDQGISALQLDCHRSGLPLDHIESALDRAKRARAQLLTSMRQSLQQRDSADGPRFGKVAIPKDAIGRLIGPGGSSINALQDRFQARVVVSDMGTVHFYAPNPQQAAAVKSSIEVLTGTGLQEGAVYACTVQSIRDFGAIVKLDSGQEMLLHISELADHRVRSVEDEVRVGQRLAVRCKGKDQRGMMRLSRRGLMNAL</sequence>
<dbReference type="GO" id="GO:0009570">
    <property type="term" value="C:chloroplast stroma"/>
    <property type="evidence" value="ECO:0007669"/>
    <property type="project" value="TreeGrafter"/>
</dbReference>
<dbReference type="GO" id="GO:0005739">
    <property type="term" value="C:mitochondrion"/>
    <property type="evidence" value="ECO:0007669"/>
    <property type="project" value="TreeGrafter"/>
</dbReference>
<dbReference type="GO" id="GO:0004654">
    <property type="term" value="F:polyribonucleotide nucleotidyltransferase activity"/>
    <property type="evidence" value="ECO:0007669"/>
    <property type="project" value="UniProtKB-EC"/>
</dbReference>
<dbReference type="InterPro" id="IPR036345">
    <property type="entry name" value="ExoRNase_PH_dom2_sf"/>
</dbReference>
<dbReference type="PANTHER" id="PTHR11252:SF16">
    <property type="entry name" value="POLYRIBONUCLEOTIDE NUCLEOTIDYLTRANSFERASE 2, MITOCHONDRIAL"/>
    <property type="match status" value="1"/>
</dbReference>
<dbReference type="EMBL" id="JALJOS010000004">
    <property type="protein sequence ID" value="KAK9840398.1"/>
    <property type="molecule type" value="Genomic_DNA"/>
</dbReference>
<evidence type="ECO:0000256" key="4">
    <source>
        <dbReference type="ARBA" id="ARBA00022695"/>
    </source>
</evidence>
<dbReference type="InterPro" id="IPR036456">
    <property type="entry name" value="PNPase_PH_RNA-bd_sf"/>
</dbReference>
<evidence type="ECO:0000256" key="5">
    <source>
        <dbReference type="ARBA" id="ARBA00022884"/>
    </source>
</evidence>
<comment type="similarity">
    <text evidence="1">Belongs to the polyribonucleotide nucleotidyltransferase family.</text>
</comment>
<dbReference type="SUPFAM" id="SSF55666">
    <property type="entry name" value="Ribonuclease PH domain 2-like"/>
    <property type="match status" value="2"/>
</dbReference>
<dbReference type="Pfam" id="PF00575">
    <property type="entry name" value="S1"/>
    <property type="match status" value="1"/>
</dbReference>
<dbReference type="Proteomes" id="UP001438707">
    <property type="component" value="Unassembled WGS sequence"/>
</dbReference>
<evidence type="ECO:0000256" key="8">
    <source>
        <dbReference type="SAM" id="MobiDB-lite"/>
    </source>
</evidence>
<dbReference type="InterPro" id="IPR004087">
    <property type="entry name" value="KH_dom"/>
</dbReference>
<dbReference type="InterPro" id="IPR036612">
    <property type="entry name" value="KH_dom_type_1_sf"/>
</dbReference>
<dbReference type="InterPro" id="IPR003029">
    <property type="entry name" value="S1_domain"/>
</dbReference>
<evidence type="ECO:0000256" key="2">
    <source>
        <dbReference type="ARBA" id="ARBA00012416"/>
    </source>
</evidence>
<dbReference type="SUPFAM" id="SSF50249">
    <property type="entry name" value="Nucleic acid-binding proteins"/>
    <property type="match status" value="1"/>
</dbReference>
<dbReference type="Pfam" id="PF01138">
    <property type="entry name" value="RNase_PH"/>
    <property type="match status" value="2"/>
</dbReference>
<feature type="compositionally biased region" description="Low complexity" evidence="8">
    <location>
        <begin position="49"/>
        <end position="63"/>
    </location>
</feature>
<evidence type="ECO:0000313" key="10">
    <source>
        <dbReference type="EMBL" id="KAK9840398.1"/>
    </source>
</evidence>
<dbReference type="InterPro" id="IPR015847">
    <property type="entry name" value="ExoRNase_PH_dom2"/>
</dbReference>
<reference evidence="10 11" key="1">
    <citation type="journal article" date="2024" name="Nat. Commun.">
        <title>Phylogenomics reveals the evolutionary origins of lichenization in chlorophyte algae.</title>
        <authorList>
            <person name="Puginier C."/>
            <person name="Libourel C."/>
            <person name="Otte J."/>
            <person name="Skaloud P."/>
            <person name="Haon M."/>
            <person name="Grisel S."/>
            <person name="Petersen M."/>
            <person name="Berrin J.G."/>
            <person name="Delaux P.M."/>
            <person name="Dal Grande F."/>
            <person name="Keller J."/>
        </authorList>
    </citation>
    <scope>NUCLEOTIDE SEQUENCE [LARGE SCALE GENOMIC DNA]</scope>
    <source>
        <strain evidence="10 11">SAG 2145</strain>
    </source>
</reference>
<dbReference type="AlphaFoldDB" id="A0AAW1S2L4"/>
<evidence type="ECO:0000256" key="6">
    <source>
        <dbReference type="ARBA" id="ARBA00031451"/>
    </source>
</evidence>
<dbReference type="GO" id="GO:0000965">
    <property type="term" value="P:mitochondrial RNA 3'-end processing"/>
    <property type="evidence" value="ECO:0007669"/>
    <property type="project" value="TreeGrafter"/>
</dbReference>
<name>A0AAW1S2L4_9CHLO</name>
<dbReference type="Pfam" id="PF00013">
    <property type="entry name" value="KH_1"/>
    <property type="match status" value="1"/>
</dbReference>
<dbReference type="InterPro" id="IPR004088">
    <property type="entry name" value="KH_dom_type_1"/>
</dbReference>
<dbReference type="PROSITE" id="PS50084">
    <property type="entry name" value="KH_TYPE_1"/>
    <property type="match status" value="1"/>
</dbReference>
<dbReference type="SMART" id="SM00322">
    <property type="entry name" value="KH"/>
    <property type="match status" value="1"/>
</dbReference>
<keyword evidence="4" id="KW-0548">Nucleotidyltransferase</keyword>
<feature type="region of interest" description="Disordered" evidence="8">
    <location>
        <begin position="38"/>
        <end position="72"/>
    </location>
</feature>
<evidence type="ECO:0000256" key="1">
    <source>
        <dbReference type="ARBA" id="ARBA00007404"/>
    </source>
</evidence>
<protein>
    <recommendedName>
        <fullName evidence="2">polyribonucleotide nucleotidyltransferase</fullName>
        <ecNumber evidence="2">2.7.7.8</ecNumber>
    </recommendedName>
    <alternativeName>
        <fullName evidence="6">Polynucleotide phosphorylase 1</fullName>
    </alternativeName>
</protein>
<evidence type="ECO:0000259" key="9">
    <source>
        <dbReference type="PROSITE" id="PS50126"/>
    </source>
</evidence>
<keyword evidence="11" id="KW-1185">Reference proteome</keyword>
<dbReference type="GO" id="GO:0000958">
    <property type="term" value="P:mitochondrial mRNA catabolic process"/>
    <property type="evidence" value="ECO:0007669"/>
    <property type="project" value="TreeGrafter"/>
</dbReference>
<dbReference type="InterPro" id="IPR001247">
    <property type="entry name" value="ExoRNase_PH_dom1"/>
</dbReference>
<dbReference type="Gene3D" id="3.30.1370.10">
    <property type="entry name" value="K Homology domain, type 1"/>
    <property type="match status" value="1"/>
</dbReference>